<keyword evidence="6" id="KW-0997">Cell inner membrane</keyword>
<dbReference type="PATRIC" id="fig|1280948.3.peg.1437"/>
<evidence type="ECO:0000256" key="7">
    <source>
        <dbReference type="ARBA" id="ARBA00022692"/>
    </source>
</evidence>
<dbReference type="EMBL" id="AWFH01000010">
    <property type="protein sequence ID" value="KCZ62280.1"/>
    <property type="molecule type" value="Genomic_DNA"/>
</dbReference>
<evidence type="ECO:0000256" key="11">
    <source>
        <dbReference type="RuleBase" id="RU003923"/>
    </source>
</evidence>
<comment type="subcellular location">
    <subcellularLocation>
        <location evidence="2 11">Cell inner membrane</location>
        <topology evidence="2 11">Multi-pass membrane protein</topology>
    </subcellularLocation>
</comment>
<sequence length="402" mass="42622">MPAFEYVAVDGHGRRQKGIISADSPRSARRELRLRDLMALDVNPVSETAAKASRVRGGISEKQRVLLVRQLSVLLQSGLPVEQALAAAAEDASTPQSQRVLHAIKAEVTEGARLADAMSIAPKAFPPLVRSVVSAGEMSGRLGDVTERLATYLERSHQLRQKVQAALIYPAVLGVMAVGMIIAMMLFVVPRLVEQFDLFDADIPLITRIVIGMSETLKAHGILIGLVLATGIFLIVRAARLPVVRRALDHYSLLMPIIGPLNRTVCAGRFARVFATLSGSGATVLEALAGAKGASGNLVFSNAADQIAERVREGGSFAGALKATGVFPPMMVHMVSSGEAGRDIPGMMTRAADFLDSEFETGSSTLLSLLEPLIIVVLGGIVGLIVLSVMLPILQLNTLAIG</sequence>
<comment type="caution">
    <text evidence="15">The sequence shown here is derived from an EMBL/GenBank/DDBJ whole genome shotgun (WGS) entry which is preliminary data.</text>
</comment>
<evidence type="ECO:0000259" key="13">
    <source>
        <dbReference type="Pfam" id="PF00482"/>
    </source>
</evidence>
<protein>
    <recommendedName>
        <fullName evidence="10">General secretion pathway protein F</fullName>
    </recommendedName>
</protein>
<evidence type="ECO:0000256" key="4">
    <source>
        <dbReference type="ARBA" id="ARBA00022448"/>
    </source>
</evidence>
<dbReference type="Gene3D" id="1.20.81.30">
    <property type="entry name" value="Type II secretion system (T2SS), domain F"/>
    <property type="match status" value="2"/>
</dbReference>
<evidence type="ECO:0000313" key="17">
    <source>
        <dbReference type="Proteomes" id="UP000259173"/>
    </source>
</evidence>
<evidence type="ECO:0000256" key="10">
    <source>
        <dbReference type="ARBA" id="ARBA00030750"/>
    </source>
</evidence>
<keyword evidence="8 12" id="KW-1133">Transmembrane helix</keyword>
<dbReference type="GeneID" id="92500582"/>
<proteinExistence type="inferred from homology"/>
<keyword evidence="7 11" id="KW-0812">Transmembrane</keyword>
<dbReference type="Proteomes" id="UP000024547">
    <property type="component" value="Unassembled WGS sequence"/>
</dbReference>
<keyword evidence="16" id="KW-1185">Reference proteome</keyword>
<dbReference type="InterPro" id="IPR001992">
    <property type="entry name" value="T2SS_GspF/T4SS_PilC_CS"/>
</dbReference>
<dbReference type="Proteomes" id="UP000259173">
    <property type="component" value="Unassembled WGS sequence"/>
</dbReference>
<dbReference type="InterPro" id="IPR018076">
    <property type="entry name" value="T2SS_GspF_dom"/>
</dbReference>
<keyword evidence="9 12" id="KW-0472">Membrane</keyword>
<feature type="transmembrane region" description="Helical" evidence="12">
    <location>
        <begin position="166"/>
        <end position="189"/>
    </location>
</feature>
<dbReference type="InterPro" id="IPR003004">
    <property type="entry name" value="GspF/PilC"/>
</dbReference>
<gene>
    <name evidence="14" type="ORF">DCG65_04245</name>
    <name evidence="15" type="ORF">HY36_16045</name>
</gene>
<evidence type="ECO:0000256" key="5">
    <source>
        <dbReference type="ARBA" id="ARBA00022475"/>
    </source>
</evidence>
<feature type="domain" description="Type II secretion system protein GspF" evidence="13">
    <location>
        <begin position="270"/>
        <end position="392"/>
    </location>
</feature>
<feature type="domain" description="Type II secretion system protein GspF" evidence="13">
    <location>
        <begin position="68"/>
        <end position="190"/>
    </location>
</feature>
<evidence type="ECO:0000313" key="15">
    <source>
        <dbReference type="EMBL" id="KCZ62280.1"/>
    </source>
</evidence>
<dbReference type="GO" id="GO:0015628">
    <property type="term" value="P:protein secretion by the type II secretion system"/>
    <property type="evidence" value="ECO:0007669"/>
    <property type="project" value="TreeGrafter"/>
</dbReference>
<dbReference type="FunFam" id="1.20.81.30:FF:000001">
    <property type="entry name" value="Type II secretion system protein F"/>
    <property type="match status" value="1"/>
</dbReference>
<accession>A0A059E3W4</accession>
<comment type="function">
    <text evidence="1">Component of the type II secretion system inner membrane complex required for the energy-dependent secretion of extracellular factors such as proteases and toxins from the periplasm.</text>
</comment>
<evidence type="ECO:0000313" key="14">
    <source>
        <dbReference type="EMBL" id="HAE93746.1"/>
    </source>
</evidence>
<dbReference type="GO" id="GO:0005886">
    <property type="term" value="C:plasma membrane"/>
    <property type="evidence" value="ECO:0007669"/>
    <property type="project" value="UniProtKB-SubCell"/>
</dbReference>
<dbReference type="RefSeq" id="WP_035550436.1">
    <property type="nucleotide sequence ID" value="NZ_AWFH01000010.1"/>
</dbReference>
<dbReference type="PRINTS" id="PR00812">
    <property type="entry name" value="BCTERIALGSPF"/>
</dbReference>
<dbReference type="OrthoDB" id="9805682at2"/>
<keyword evidence="5" id="KW-1003">Cell membrane</keyword>
<name>A0A059E3W4_9PROT</name>
<evidence type="ECO:0000256" key="6">
    <source>
        <dbReference type="ARBA" id="ARBA00022519"/>
    </source>
</evidence>
<dbReference type="PANTHER" id="PTHR30012:SF0">
    <property type="entry name" value="TYPE II SECRETION SYSTEM PROTEIN F-RELATED"/>
    <property type="match status" value="1"/>
</dbReference>
<dbReference type="AlphaFoldDB" id="A0A059E3W4"/>
<reference evidence="15 16" key="1">
    <citation type="journal article" date="2014" name="Antonie Van Leeuwenhoek">
        <title>Hyphomonas beringensis sp. nov. and Hyphomonas chukchiensis sp. nov., isolated from surface seawater of the Bering Sea and Chukchi Sea.</title>
        <authorList>
            <person name="Li C."/>
            <person name="Lai Q."/>
            <person name="Li G."/>
            <person name="Dong C."/>
            <person name="Wang J."/>
            <person name="Liao Y."/>
            <person name="Shao Z."/>
        </authorList>
    </citation>
    <scope>NUCLEOTIDE SEQUENCE [LARGE SCALE GENOMIC DNA]</scope>
    <source>
        <strain evidence="15 16">22II1-22F38</strain>
    </source>
</reference>
<reference evidence="14 17" key="2">
    <citation type="journal article" date="2018" name="Nat. Biotechnol.">
        <title>A standardized bacterial taxonomy based on genome phylogeny substantially revises the tree of life.</title>
        <authorList>
            <person name="Parks D.H."/>
            <person name="Chuvochina M."/>
            <person name="Waite D.W."/>
            <person name="Rinke C."/>
            <person name="Skarshewski A."/>
            <person name="Chaumeil P.A."/>
            <person name="Hugenholtz P."/>
        </authorList>
    </citation>
    <scope>NUCLEOTIDE SEQUENCE [LARGE SCALE GENOMIC DNA]</scope>
    <source>
        <strain evidence="14">UBA8557</strain>
    </source>
</reference>
<dbReference type="eggNOG" id="COG1459">
    <property type="taxonomic scope" value="Bacteria"/>
</dbReference>
<evidence type="ECO:0000256" key="3">
    <source>
        <dbReference type="ARBA" id="ARBA00005745"/>
    </source>
</evidence>
<feature type="transmembrane region" description="Helical" evidence="12">
    <location>
        <begin position="373"/>
        <end position="394"/>
    </location>
</feature>
<evidence type="ECO:0000256" key="8">
    <source>
        <dbReference type="ARBA" id="ARBA00022989"/>
    </source>
</evidence>
<dbReference type="PROSITE" id="PS00874">
    <property type="entry name" value="T2SP_F"/>
    <property type="match status" value="1"/>
</dbReference>
<keyword evidence="4 11" id="KW-0813">Transport</keyword>
<evidence type="ECO:0000256" key="1">
    <source>
        <dbReference type="ARBA" id="ARBA00002684"/>
    </source>
</evidence>
<dbReference type="Pfam" id="PF00482">
    <property type="entry name" value="T2SSF"/>
    <property type="match status" value="2"/>
</dbReference>
<evidence type="ECO:0000256" key="9">
    <source>
        <dbReference type="ARBA" id="ARBA00023136"/>
    </source>
</evidence>
<dbReference type="EMBL" id="DMBR01000123">
    <property type="protein sequence ID" value="HAE93746.1"/>
    <property type="molecule type" value="Genomic_DNA"/>
</dbReference>
<feature type="transmembrane region" description="Helical" evidence="12">
    <location>
        <begin position="217"/>
        <end position="236"/>
    </location>
</feature>
<dbReference type="InterPro" id="IPR042094">
    <property type="entry name" value="T2SS_GspF_sf"/>
</dbReference>
<organism evidence="15 16">
    <name type="scientific">Hyphomonas atlantica</name>
    <dbReference type="NCBI Taxonomy" id="1280948"/>
    <lineage>
        <taxon>Bacteria</taxon>
        <taxon>Pseudomonadati</taxon>
        <taxon>Pseudomonadota</taxon>
        <taxon>Alphaproteobacteria</taxon>
        <taxon>Hyphomonadales</taxon>
        <taxon>Hyphomonadaceae</taxon>
        <taxon>Hyphomonas</taxon>
    </lineage>
</organism>
<evidence type="ECO:0000256" key="2">
    <source>
        <dbReference type="ARBA" id="ARBA00004429"/>
    </source>
</evidence>
<dbReference type="PANTHER" id="PTHR30012">
    <property type="entry name" value="GENERAL SECRETION PATHWAY PROTEIN"/>
    <property type="match status" value="1"/>
</dbReference>
<comment type="similarity">
    <text evidence="3 11">Belongs to the GSP F family.</text>
</comment>
<evidence type="ECO:0000256" key="12">
    <source>
        <dbReference type="SAM" id="Phobius"/>
    </source>
</evidence>
<evidence type="ECO:0000313" key="16">
    <source>
        <dbReference type="Proteomes" id="UP000024547"/>
    </source>
</evidence>
<dbReference type="STRING" id="1280948.HY36_16045"/>